<evidence type="ECO:0000313" key="1">
    <source>
        <dbReference type="EMBL" id="CAH0474525.1"/>
    </source>
</evidence>
<dbReference type="AlphaFoldDB" id="A0AAU9KPP4"/>
<dbReference type="Proteomes" id="UP001158986">
    <property type="component" value="Unassembled WGS sequence"/>
</dbReference>
<name>A0AAU9KPP4_9STRA</name>
<dbReference type="EMBL" id="CAKLCB010000318">
    <property type="protein sequence ID" value="CAH0519844.1"/>
    <property type="molecule type" value="Genomic_DNA"/>
</dbReference>
<sequence>MDMESSSKMDSSFQFCHPESTTDATKKRFRFSLMNDDGLTTLAETKRPRGRSRVPDKAVLSTTHELRLLRSQVASMEEELRRLQSKWNEHLPDKRILATAQHSARKKRAVAQIQGTQMELQEMILQQQLMFATLQTAVFRAPLHSCGQEILNSLHLDTHFGHDAVERSKTLIAHTERSLATVPSAVKRFTTMALNKMIALQDKEGRSDKPMLPLSQIDVTGCKDGTLVTSVYMSEIPHHSLENVYAAVVAYHDNIEVVMKRHFGIHATRTRLNSHDSPTAYWRLNFEGVGIPITVNHILCSELTPSHGVIHMDAVLHDPLYPESRNSKLQFGISGLTLTPRKDHVTGKVVAVTLRWMVLYRYKMLPDDPALRKDLDLIRPILNGDLITASVCTYLQELHQRK</sequence>
<dbReference type="EMBL" id="CAKKTJ010000110">
    <property type="protein sequence ID" value="CAH0474525.1"/>
    <property type="molecule type" value="Genomic_DNA"/>
</dbReference>
<evidence type="ECO:0000313" key="2">
    <source>
        <dbReference type="EMBL" id="CAH0519844.1"/>
    </source>
</evidence>
<reference evidence="1 3" key="1">
    <citation type="submission" date="2021-11" db="EMBL/GenBank/DDBJ databases">
        <authorList>
            <person name="Islam A."/>
            <person name="Islam S."/>
            <person name="Flora M.S."/>
            <person name="Rahman M."/>
            <person name="Ziaur R.M."/>
            <person name="Epstein J.H."/>
            <person name="Hassan M."/>
            <person name="Klassen M."/>
            <person name="Woodard K."/>
            <person name="Webb A."/>
            <person name="Webby R.J."/>
            <person name="El Zowalaty M.E."/>
        </authorList>
    </citation>
    <scope>NUCLEOTIDE SEQUENCE</scope>
    <source>
        <strain evidence="2">Pbs1</strain>
        <strain evidence="1">Pbs3</strain>
    </source>
</reference>
<dbReference type="Proteomes" id="UP001160483">
    <property type="component" value="Unassembled WGS sequence"/>
</dbReference>
<keyword evidence="3" id="KW-1185">Reference proteome</keyword>
<evidence type="ECO:0000313" key="3">
    <source>
        <dbReference type="Proteomes" id="UP001158986"/>
    </source>
</evidence>
<proteinExistence type="predicted"/>
<evidence type="ECO:0000313" key="4">
    <source>
        <dbReference type="Proteomes" id="UP001160483"/>
    </source>
</evidence>
<accession>A0AAU9KPP4</accession>
<protein>
    <submittedName>
        <fullName evidence="1">Uncharacterized protein</fullName>
    </submittedName>
</protein>
<comment type="caution">
    <text evidence="1">The sequence shown here is derived from an EMBL/GenBank/DDBJ whole genome shotgun (WGS) entry which is preliminary data.</text>
</comment>
<organism evidence="1 4">
    <name type="scientific">Peronospora belbahrii</name>
    <dbReference type="NCBI Taxonomy" id="622444"/>
    <lineage>
        <taxon>Eukaryota</taxon>
        <taxon>Sar</taxon>
        <taxon>Stramenopiles</taxon>
        <taxon>Oomycota</taxon>
        <taxon>Peronosporomycetes</taxon>
        <taxon>Peronosporales</taxon>
        <taxon>Peronosporaceae</taxon>
        <taxon>Peronospora</taxon>
    </lineage>
</organism>
<gene>
    <name evidence="2" type="ORF">PBS001_LOCUS6358</name>
    <name evidence="1" type="ORF">PBS003_LOCUS1370</name>
</gene>